<dbReference type="AlphaFoldDB" id="A0A151Y5C3"/>
<sequence>MQLLPNYGTNTYRAVAGPISILAEVYHKKLTLKGYSLLQDEVQSAFIEEVKRYAGWQSLTCQKNATAPIEVDENLILEAFEWVIIEPCVKANCDLIQASLVEASRSMGTEGFGMTVSEAEQAYEAEKEKMPKNAFIHPPFSFKTLGGQ</sequence>
<dbReference type="RefSeq" id="WP_067666609.1">
    <property type="nucleotide sequence ID" value="NZ_CBCSIK010000008.1"/>
</dbReference>
<keyword evidence="2" id="KW-1185">Reference proteome</keyword>
<name>A0A151Y5C3_9GAMM</name>
<proteinExistence type="predicted"/>
<protein>
    <submittedName>
        <fullName evidence="1">Uncharacterized protein</fullName>
    </submittedName>
</protein>
<dbReference type="Proteomes" id="UP000076276">
    <property type="component" value="Unassembled WGS sequence"/>
</dbReference>
<dbReference type="STRING" id="1806892.AZH43_07455"/>
<dbReference type="EMBL" id="LUAW01000011">
    <property type="protein sequence ID" value="KYQ73252.1"/>
    <property type="molecule type" value="Genomic_DNA"/>
</dbReference>
<gene>
    <name evidence="1" type="ORF">AZH43_07455</name>
</gene>
<evidence type="ECO:0000313" key="2">
    <source>
        <dbReference type="Proteomes" id="UP000076276"/>
    </source>
</evidence>
<dbReference type="OrthoDB" id="6692211at2"/>
<evidence type="ECO:0000313" key="1">
    <source>
        <dbReference type="EMBL" id="KYQ73252.1"/>
    </source>
</evidence>
<accession>A0A151Y5C3</accession>
<organism evidence="1 2">
    <name type="scientific">Acinetobacter pragensis</name>
    <dbReference type="NCBI Taxonomy" id="1806892"/>
    <lineage>
        <taxon>Bacteria</taxon>
        <taxon>Pseudomonadati</taxon>
        <taxon>Pseudomonadota</taxon>
        <taxon>Gammaproteobacteria</taxon>
        <taxon>Moraxellales</taxon>
        <taxon>Moraxellaceae</taxon>
        <taxon>Acinetobacter</taxon>
    </lineage>
</organism>
<reference evidence="1 2" key="1">
    <citation type="submission" date="2016-03" db="EMBL/GenBank/DDBJ databases">
        <title>Acinetobacter genomospecies 28 strain ANC 4149.</title>
        <authorList>
            <person name="Radolfova-Krizova L."/>
            <person name="Nemec A."/>
        </authorList>
    </citation>
    <scope>NUCLEOTIDE SEQUENCE [LARGE SCALE GENOMIC DNA]</scope>
    <source>
        <strain evidence="1 2">ANC 4149</strain>
    </source>
</reference>
<comment type="caution">
    <text evidence="1">The sequence shown here is derived from an EMBL/GenBank/DDBJ whole genome shotgun (WGS) entry which is preliminary data.</text>
</comment>